<feature type="region of interest" description="Disordered" evidence="1">
    <location>
        <begin position="87"/>
        <end position="110"/>
    </location>
</feature>
<gene>
    <name evidence="2" type="ORF">E2562_030704</name>
</gene>
<proteinExistence type="predicted"/>
<dbReference type="PANTHER" id="PTHR33622">
    <property type="entry name" value="OS03G0724500 PROTEIN"/>
    <property type="match status" value="1"/>
</dbReference>
<accession>A0A6G1DRC5</accession>
<dbReference type="OrthoDB" id="608715at2759"/>
<evidence type="ECO:0000313" key="3">
    <source>
        <dbReference type="Proteomes" id="UP000479710"/>
    </source>
</evidence>
<evidence type="ECO:0000256" key="1">
    <source>
        <dbReference type="SAM" id="MobiDB-lite"/>
    </source>
</evidence>
<organism evidence="2 3">
    <name type="scientific">Oryza meyeriana var. granulata</name>
    <dbReference type="NCBI Taxonomy" id="110450"/>
    <lineage>
        <taxon>Eukaryota</taxon>
        <taxon>Viridiplantae</taxon>
        <taxon>Streptophyta</taxon>
        <taxon>Embryophyta</taxon>
        <taxon>Tracheophyta</taxon>
        <taxon>Spermatophyta</taxon>
        <taxon>Magnoliopsida</taxon>
        <taxon>Liliopsida</taxon>
        <taxon>Poales</taxon>
        <taxon>Poaceae</taxon>
        <taxon>BOP clade</taxon>
        <taxon>Oryzoideae</taxon>
        <taxon>Oryzeae</taxon>
        <taxon>Oryzinae</taxon>
        <taxon>Oryza</taxon>
        <taxon>Oryza meyeriana</taxon>
    </lineage>
</organism>
<protein>
    <submittedName>
        <fullName evidence="2">Uncharacterized protein</fullName>
    </submittedName>
</protein>
<keyword evidence="3" id="KW-1185">Reference proteome</keyword>
<dbReference type="Proteomes" id="UP000479710">
    <property type="component" value="Unassembled WGS sequence"/>
</dbReference>
<name>A0A6G1DRC5_9ORYZ</name>
<reference evidence="2 3" key="1">
    <citation type="submission" date="2019-11" db="EMBL/GenBank/DDBJ databases">
        <title>Whole genome sequence of Oryza granulata.</title>
        <authorList>
            <person name="Li W."/>
        </authorList>
    </citation>
    <scope>NUCLEOTIDE SEQUENCE [LARGE SCALE GENOMIC DNA]</scope>
    <source>
        <strain evidence="3">cv. Menghai</strain>
        <tissue evidence="2">Leaf</tissue>
    </source>
</reference>
<dbReference type="EMBL" id="SPHZ02000006">
    <property type="protein sequence ID" value="KAF0914644.1"/>
    <property type="molecule type" value="Genomic_DNA"/>
</dbReference>
<dbReference type="PANTHER" id="PTHR33622:SF23">
    <property type="entry name" value="EXPRESSED PROTEIN"/>
    <property type="match status" value="1"/>
</dbReference>
<comment type="caution">
    <text evidence="2">The sequence shown here is derived from an EMBL/GenBank/DDBJ whole genome shotgun (WGS) entry which is preliminary data.</text>
</comment>
<sequence length="110" mass="12256">MEAKGAEVMMQKAPEKEKEAAAAEAMACYRRTVEEEATFKERSKDLFRQFKDAPAGDHWVCLKNKVRAAGEYATLRTRQAISMFGEPNISNLWPGAKDDDSNKTPSEGGQ</sequence>
<dbReference type="AlphaFoldDB" id="A0A6G1DRC5"/>
<evidence type="ECO:0000313" key="2">
    <source>
        <dbReference type="EMBL" id="KAF0914644.1"/>
    </source>
</evidence>